<dbReference type="Proteomes" id="UP000481739">
    <property type="component" value="Unassembled WGS sequence"/>
</dbReference>
<gene>
    <name evidence="1" type="ORF">GEA64_22575</name>
</gene>
<dbReference type="EMBL" id="WHZZ01000019">
    <property type="protein sequence ID" value="MQL50562.1"/>
    <property type="molecule type" value="Genomic_DNA"/>
</dbReference>
<proteinExistence type="predicted"/>
<reference evidence="1 2" key="1">
    <citation type="journal article" date="2019" name="Nature">
        <title>A new antibiotic selectively kills Gram-negative pathogens.</title>
        <authorList>
            <person name="Imai Y."/>
            <person name="Meyer K.J."/>
            <person name="Iinishi A."/>
            <person name="Favre-Godal Q."/>
            <person name="Green R."/>
            <person name="Manuse S."/>
            <person name="Caboni M."/>
            <person name="Mori M."/>
            <person name="Niles S."/>
            <person name="Ghiglieri M."/>
            <person name="Honrao C."/>
            <person name="Ma X."/>
            <person name="Guo J.J."/>
            <person name="Makriyannis A."/>
            <person name="Linares-Otoya L."/>
            <person name="Boehringer N."/>
            <person name="Wuisan Z.G."/>
            <person name="Kaur H."/>
            <person name="Wu R."/>
            <person name="Mateus A."/>
            <person name="Typas A."/>
            <person name="Savitski M.M."/>
            <person name="Espinoza J.L."/>
            <person name="O'Rourke A."/>
            <person name="Nelson K.E."/>
            <person name="Hiller S."/>
            <person name="Noinaj N."/>
            <person name="Schaeberle T.F."/>
            <person name="D'Onofrio A."/>
            <person name="Lewis K."/>
        </authorList>
    </citation>
    <scope>NUCLEOTIDE SEQUENCE [LARGE SCALE GENOMIC DNA]</scope>
    <source>
        <strain evidence="1 2">HGB 1456</strain>
    </source>
</reference>
<name>A0A7C9KGA4_9GAMM</name>
<comment type="caution">
    <text evidence="1">The sequence shown here is derived from an EMBL/GenBank/DDBJ whole genome shotgun (WGS) entry which is preliminary data.</text>
</comment>
<accession>A0A7C9KGA4</accession>
<feature type="non-terminal residue" evidence="1">
    <location>
        <position position="1"/>
    </location>
</feature>
<organism evidence="1 2">
    <name type="scientific">Photorhabdus khanii</name>
    <dbReference type="NCBI Taxonomy" id="1004150"/>
    <lineage>
        <taxon>Bacteria</taxon>
        <taxon>Pseudomonadati</taxon>
        <taxon>Pseudomonadota</taxon>
        <taxon>Gammaproteobacteria</taxon>
        <taxon>Enterobacterales</taxon>
        <taxon>Morganellaceae</taxon>
        <taxon>Photorhabdus</taxon>
    </lineage>
</organism>
<protein>
    <submittedName>
        <fullName evidence="1">Uncharacterized protein</fullName>
    </submittedName>
</protein>
<sequence>FDAGDKNDLKLSLAGKINAAFKTHIMIMEIAMSAGGVIKTAAGFKLDQHDGGIDLAGYHDGIVAEIEVAADLEIKDKDRSNSKNILKAKKKWKWVIADPLKANESPLRVNLIGEERPVVQPETIPGAEAVSWEMGYNPKPKLDNVPFITGFPGM</sequence>
<evidence type="ECO:0000313" key="1">
    <source>
        <dbReference type="EMBL" id="MQL50562.1"/>
    </source>
</evidence>
<dbReference type="AlphaFoldDB" id="A0A7C9KGA4"/>
<evidence type="ECO:0000313" key="2">
    <source>
        <dbReference type="Proteomes" id="UP000481739"/>
    </source>
</evidence>